<name>A0ABQ5NQJ3_9ACTN</name>
<dbReference type="Proteomes" id="UP001291653">
    <property type="component" value="Unassembled WGS sequence"/>
</dbReference>
<proteinExistence type="predicted"/>
<comment type="caution">
    <text evidence="2">The sequence shown here is derived from an EMBL/GenBank/DDBJ whole genome shotgun (WGS) entry which is preliminary data.</text>
</comment>
<reference evidence="2 3" key="1">
    <citation type="submission" date="2022-10" db="EMBL/GenBank/DDBJ databases">
        <title>Draft genome sequence of Streptomyces sp. YSPA8.</title>
        <authorList>
            <person name="Moriuchi R."/>
            <person name="Dohra H."/>
            <person name="Yamamura H."/>
            <person name="Kodani S."/>
        </authorList>
    </citation>
    <scope>NUCLEOTIDE SEQUENCE [LARGE SCALE GENOMIC DNA]</scope>
    <source>
        <strain evidence="2 3">YSPA8</strain>
    </source>
</reference>
<sequence length="399" mass="41930">MRNTSATRRTPRAVLVACAAMAVAATTTPAFAAPGSASPPPGARGPVWTASQVAADDATAITTTRVDAHTTWVAGMRFLHQSGGLRFQPVIWERDDRTGPGWKELATAPVPEYDTRFNDVDASSRRNALAVGDHSEAAQGIVTQRWDGTKWRTAIAPVSPGSWGAGFLSVESLSPRDGWAVGWDQVPSPDGSRSVGQIQHWDGQQWTRSDLPDVDEGPGGGWTLAEVSARNSRDVWAVGGTFSREKAVPVALHYDGSAWKRTDLPAIGERARLNGVAAAPDGTVWAVGEIAARGGPSTGLALRYDGTQWTRTALPEGTGALTSVTLSEGAPVVLVKSNERVPSVLRLAGNTWKSMDLPTAVGGARLTALSLSAYDDTLDVSGVLDAGAARPAVVLTARR</sequence>
<protein>
    <submittedName>
        <fullName evidence="2">Uncharacterized protein</fullName>
    </submittedName>
</protein>
<evidence type="ECO:0000313" key="3">
    <source>
        <dbReference type="Proteomes" id="UP001291653"/>
    </source>
</evidence>
<dbReference type="RefSeq" id="WP_323444782.1">
    <property type="nucleotide sequence ID" value="NZ_BSBI01000001.1"/>
</dbReference>
<accession>A0ABQ5NQJ3</accession>
<dbReference type="EMBL" id="BSBI01000001">
    <property type="protein sequence ID" value="GLF92652.1"/>
    <property type="molecule type" value="Genomic_DNA"/>
</dbReference>
<feature type="signal peptide" evidence="1">
    <location>
        <begin position="1"/>
        <end position="32"/>
    </location>
</feature>
<evidence type="ECO:0000313" key="2">
    <source>
        <dbReference type="EMBL" id="GLF92652.1"/>
    </source>
</evidence>
<keyword evidence="3" id="KW-1185">Reference proteome</keyword>
<feature type="chain" id="PRO_5045514260" evidence="1">
    <location>
        <begin position="33"/>
        <end position="399"/>
    </location>
</feature>
<organism evidence="2 3">
    <name type="scientific">Streptomyces yaizuensis</name>
    <dbReference type="NCBI Taxonomy" id="2989713"/>
    <lineage>
        <taxon>Bacteria</taxon>
        <taxon>Bacillati</taxon>
        <taxon>Actinomycetota</taxon>
        <taxon>Actinomycetes</taxon>
        <taxon>Kitasatosporales</taxon>
        <taxon>Streptomycetaceae</taxon>
        <taxon>Streptomyces</taxon>
    </lineage>
</organism>
<keyword evidence="1" id="KW-0732">Signal</keyword>
<evidence type="ECO:0000256" key="1">
    <source>
        <dbReference type="SAM" id="SignalP"/>
    </source>
</evidence>
<gene>
    <name evidence="2" type="ORF">SYYSPA8_00165</name>
</gene>